<evidence type="ECO:0000313" key="2">
    <source>
        <dbReference type="Proteomes" id="UP000503308"/>
    </source>
</evidence>
<dbReference type="Proteomes" id="UP000503308">
    <property type="component" value="Chromosome"/>
</dbReference>
<gene>
    <name evidence="1" type="ORF">G3256_17815</name>
</gene>
<sequence>MKSPVTSALEVGSKSVYLALGMAKTSAMEMAISPINETAGSVVELEDFISVGYEVAFSAYVVLCLSKAIAHWRKSKSAQK</sequence>
<evidence type="ECO:0000313" key="1">
    <source>
        <dbReference type="EMBL" id="QJF52897.1"/>
    </source>
</evidence>
<proteinExistence type="predicted"/>
<dbReference type="RefSeq" id="WP_169642114.1">
    <property type="nucleotide sequence ID" value="NZ_CP048788.1"/>
</dbReference>
<keyword evidence="2" id="KW-1185">Reference proteome</keyword>
<reference evidence="1 2" key="1">
    <citation type="submission" date="2020-02" db="EMBL/GenBank/DDBJ databases">
        <title>Genome sequence of Roseobacter ponti.</title>
        <authorList>
            <person name="Hollensteiner J."/>
            <person name="Schneider D."/>
            <person name="Poehlein A."/>
            <person name="Daniel R."/>
        </authorList>
    </citation>
    <scope>NUCLEOTIDE SEQUENCE [LARGE SCALE GENOMIC DNA]</scope>
    <source>
        <strain evidence="1 2">DSM 106830</strain>
    </source>
</reference>
<dbReference type="EMBL" id="CP048788">
    <property type="protein sequence ID" value="QJF52897.1"/>
    <property type="molecule type" value="Genomic_DNA"/>
</dbReference>
<accession>A0A858SXW4</accession>
<organism evidence="1 2">
    <name type="scientific">Roseobacter ponti</name>
    <dbReference type="NCBI Taxonomy" id="1891787"/>
    <lineage>
        <taxon>Bacteria</taxon>
        <taxon>Pseudomonadati</taxon>
        <taxon>Pseudomonadota</taxon>
        <taxon>Alphaproteobacteria</taxon>
        <taxon>Rhodobacterales</taxon>
        <taxon>Roseobacteraceae</taxon>
        <taxon>Roseobacter</taxon>
    </lineage>
</organism>
<name>A0A858SXW4_9RHOB</name>
<protein>
    <submittedName>
        <fullName evidence="1">Uncharacterized protein</fullName>
    </submittedName>
</protein>
<dbReference type="AlphaFoldDB" id="A0A858SXW4"/>
<dbReference type="KEGG" id="rpon:G3256_17815"/>